<evidence type="ECO:0000313" key="2">
    <source>
        <dbReference type="Proteomes" id="UP000265520"/>
    </source>
</evidence>
<comment type="caution">
    <text evidence="1">The sequence shown here is derived from an EMBL/GenBank/DDBJ whole genome shotgun (WGS) entry which is preliminary data.</text>
</comment>
<accession>A0A392NBU9</accession>
<dbReference type="Proteomes" id="UP000265520">
    <property type="component" value="Unassembled WGS sequence"/>
</dbReference>
<keyword evidence="2" id="KW-1185">Reference proteome</keyword>
<protein>
    <submittedName>
        <fullName evidence="1">Uncharacterized protein</fullName>
    </submittedName>
</protein>
<organism evidence="1 2">
    <name type="scientific">Trifolium medium</name>
    <dbReference type="NCBI Taxonomy" id="97028"/>
    <lineage>
        <taxon>Eukaryota</taxon>
        <taxon>Viridiplantae</taxon>
        <taxon>Streptophyta</taxon>
        <taxon>Embryophyta</taxon>
        <taxon>Tracheophyta</taxon>
        <taxon>Spermatophyta</taxon>
        <taxon>Magnoliopsida</taxon>
        <taxon>eudicotyledons</taxon>
        <taxon>Gunneridae</taxon>
        <taxon>Pentapetalae</taxon>
        <taxon>rosids</taxon>
        <taxon>fabids</taxon>
        <taxon>Fabales</taxon>
        <taxon>Fabaceae</taxon>
        <taxon>Papilionoideae</taxon>
        <taxon>50 kb inversion clade</taxon>
        <taxon>NPAAA clade</taxon>
        <taxon>Hologalegina</taxon>
        <taxon>IRL clade</taxon>
        <taxon>Trifolieae</taxon>
        <taxon>Trifolium</taxon>
    </lineage>
</organism>
<evidence type="ECO:0000313" key="1">
    <source>
        <dbReference type="EMBL" id="MCH97053.1"/>
    </source>
</evidence>
<dbReference type="EMBL" id="LXQA010033969">
    <property type="protein sequence ID" value="MCH97053.1"/>
    <property type="molecule type" value="Genomic_DNA"/>
</dbReference>
<sequence>PGQLLNLAGPWLRLCYRSSDAARHPRTASLGICGYYIILDADRHCGRYAHHVSPHS</sequence>
<reference evidence="1 2" key="1">
    <citation type="journal article" date="2018" name="Front. Plant Sci.">
        <title>Red Clover (Trifolium pratense) and Zigzag Clover (T. medium) - A Picture of Genomic Similarities and Differences.</title>
        <authorList>
            <person name="Dluhosova J."/>
            <person name="Istvanek J."/>
            <person name="Nedelnik J."/>
            <person name="Repkova J."/>
        </authorList>
    </citation>
    <scope>NUCLEOTIDE SEQUENCE [LARGE SCALE GENOMIC DNA]</scope>
    <source>
        <strain evidence="2">cv. 10/8</strain>
        <tissue evidence="1">Leaf</tissue>
    </source>
</reference>
<name>A0A392NBU9_9FABA</name>
<feature type="non-terminal residue" evidence="1">
    <location>
        <position position="1"/>
    </location>
</feature>
<proteinExistence type="predicted"/>
<dbReference type="AlphaFoldDB" id="A0A392NBU9"/>